<evidence type="ECO:0000313" key="3">
    <source>
        <dbReference type="Proteomes" id="UP001501455"/>
    </source>
</evidence>
<reference evidence="3" key="1">
    <citation type="journal article" date="2019" name="Int. J. Syst. Evol. Microbiol.">
        <title>The Global Catalogue of Microorganisms (GCM) 10K type strain sequencing project: providing services to taxonomists for standard genome sequencing and annotation.</title>
        <authorList>
            <consortium name="The Broad Institute Genomics Platform"/>
            <consortium name="The Broad Institute Genome Sequencing Center for Infectious Disease"/>
            <person name="Wu L."/>
            <person name="Ma J."/>
        </authorList>
    </citation>
    <scope>NUCLEOTIDE SEQUENCE [LARGE SCALE GENOMIC DNA]</scope>
    <source>
        <strain evidence="3">JCM 4816</strain>
    </source>
</reference>
<protein>
    <recommendedName>
        <fullName evidence="4">ANTAR domain-containing protein</fullName>
    </recommendedName>
</protein>
<evidence type="ECO:0000313" key="2">
    <source>
        <dbReference type="EMBL" id="GAA3501590.1"/>
    </source>
</evidence>
<dbReference type="EMBL" id="BAAAXF010000060">
    <property type="protein sequence ID" value="GAA3501590.1"/>
    <property type="molecule type" value="Genomic_DNA"/>
</dbReference>
<proteinExistence type="predicted"/>
<organism evidence="2 3">
    <name type="scientific">Streptomyces prasinosporus</name>
    <dbReference type="NCBI Taxonomy" id="68256"/>
    <lineage>
        <taxon>Bacteria</taxon>
        <taxon>Bacillati</taxon>
        <taxon>Actinomycetota</taxon>
        <taxon>Actinomycetes</taxon>
        <taxon>Kitasatosporales</taxon>
        <taxon>Streptomycetaceae</taxon>
        <taxon>Streptomyces</taxon>
        <taxon>Streptomyces albogriseolus group</taxon>
    </lineage>
</organism>
<evidence type="ECO:0008006" key="4">
    <source>
        <dbReference type="Google" id="ProtNLM"/>
    </source>
</evidence>
<keyword evidence="3" id="KW-1185">Reference proteome</keyword>
<evidence type="ECO:0000256" key="1">
    <source>
        <dbReference type="SAM" id="MobiDB-lite"/>
    </source>
</evidence>
<comment type="caution">
    <text evidence="2">The sequence shown here is derived from an EMBL/GenBank/DDBJ whole genome shotgun (WGS) entry which is preliminary data.</text>
</comment>
<gene>
    <name evidence="2" type="ORF">GCM10019016_086970</name>
</gene>
<feature type="compositionally biased region" description="Low complexity" evidence="1">
    <location>
        <begin position="108"/>
        <end position="123"/>
    </location>
</feature>
<accession>A0ABP6U3P5</accession>
<sequence>MWGRVRRIGGRVTDGVRARRGTERAERPHNLFEAAAAYVSARAEDDQERIDEASGWVSPEALSFGVNELACRAVVALARERGESPRTVARALLGIPAAGSPAADGRFAPSGRKPAAPGAAAGS</sequence>
<name>A0ABP6U3P5_9ACTN</name>
<feature type="region of interest" description="Disordered" evidence="1">
    <location>
        <begin position="99"/>
        <end position="123"/>
    </location>
</feature>
<dbReference type="Proteomes" id="UP001501455">
    <property type="component" value="Unassembled WGS sequence"/>
</dbReference>